<dbReference type="Gene3D" id="3.40.1550.20">
    <property type="entry name" value="Transcriptional regulator MraZ domain"/>
    <property type="match status" value="1"/>
</dbReference>
<dbReference type="Pfam" id="PF04664">
    <property type="entry name" value="OGFr_N"/>
    <property type="match status" value="1"/>
</dbReference>
<protein>
    <submittedName>
        <fullName evidence="2">Opioid growth factor receptor-related protein</fullName>
    </submittedName>
</protein>
<sequence>MAKRIMSWRTGCVYPVPDGYVDDSGQLVLNRQSIRELSPELMILMSGDVVATALPECPAAVIYGHARWDNVRKQLEALPNMEPEGRWIQRVMLGNLHPLDGSNELKLSQPVTAHLLPKGARPNFCVVVFDSNSAEIWSYDQIVEIVGKPEPEESALIKFFRGDGTDHAGRTLEDILALDDFWLEHTHDYLQWLFPIPEPSQYNARVPVLTREDIAWFRTDRHLRTQQIRALDRMLAFYGLERGDEEIVALPGLNMKTHIWLKPGGHNHLRITRIIRSLQHCSQPELALRLQSAVIALGKSVGQVRDQSIGYWQRATD</sequence>
<name>A0ABW2IWA1_9GAMM</name>
<dbReference type="PANTHER" id="PTHR14015:SF2">
    <property type="entry name" value="OPIOID GROWTH FACTOR RECEPTOR (OGFR) CONSERVED DOMAIN-CONTAINING PROTEIN"/>
    <property type="match status" value="1"/>
</dbReference>
<accession>A0ABW2IWA1</accession>
<dbReference type="InterPro" id="IPR039574">
    <property type="entry name" value="OGFr"/>
</dbReference>
<dbReference type="EMBL" id="JBHTBD010000004">
    <property type="protein sequence ID" value="MFC7295339.1"/>
    <property type="molecule type" value="Genomic_DNA"/>
</dbReference>
<keyword evidence="2" id="KW-0675">Receptor</keyword>
<evidence type="ECO:0000313" key="2">
    <source>
        <dbReference type="EMBL" id="MFC7295339.1"/>
    </source>
</evidence>
<evidence type="ECO:0000259" key="1">
    <source>
        <dbReference type="Pfam" id="PF04664"/>
    </source>
</evidence>
<evidence type="ECO:0000313" key="3">
    <source>
        <dbReference type="Proteomes" id="UP001596506"/>
    </source>
</evidence>
<organism evidence="2 3">
    <name type="scientific">Marinobacter aromaticivorans</name>
    <dbReference type="NCBI Taxonomy" id="1494078"/>
    <lineage>
        <taxon>Bacteria</taxon>
        <taxon>Pseudomonadati</taxon>
        <taxon>Pseudomonadota</taxon>
        <taxon>Gammaproteobacteria</taxon>
        <taxon>Pseudomonadales</taxon>
        <taxon>Marinobacteraceae</taxon>
        <taxon>Marinobacter</taxon>
    </lineage>
</organism>
<keyword evidence="3" id="KW-1185">Reference proteome</keyword>
<dbReference type="RefSeq" id="WP_198515484.1">
    <property type="nucleotide sequence ID" value="NZ_JBHTBD010000004.1"/>
</dbReference>
<proteinExistence type="predicted"/>
<gene>
    <name evidence="2" type="ORF">ACFQQA_11440</name>
</gene>
<comment type="caution">
    <text evidence="2">The sequence shown here is derived from an EMBL/GenBank/DDBJ whole genome shotgun (WGS) entry which is preliminary data.</text>
</comment>
<dbReference type="PANTHER" id="PTHR14015">
    <property type="entry name" value="OPIOID GROWTH FACTOR RECEPTOR OGFR ZETA-TYPE OPIOID RECEPTOR"/>
    <property type="match status" value="1"/>
</dbReference>
<dbReference type="InterPro" id="IPR038619">
    <property type="entry name" value="MraZ_sf"/>
</dbReference>
<dbReference type="InterPro" id="IPR006757">
    <property type="entry name" value="OGF_rcpt"/>
</dbReference>
<reference evidence="3" key="1">
    <citation type="journal article" date="2019" name="Int. J. Syst. Evol. Microbiol.">
        <title>The Global Catalogue of Microorganisms (GCM) 10K type strain sequencing project: providing services to taxonomists for standard genome sequencing and annotation.</title>
        <authorList>
            <consortium name="The Broad Institute Genomics Platform"/>
            <consortium name="The Broad Institute Genome Sequencing Center for Infectious Disease"/>
            <person name="Wu L."/>
            <person name="Ma J."/>
        </authorList>
    </citation>
    <scope>NUCLEOTIDE SEQUENCE [LARGE SCALE GENOMIC DNA]</scope>
    <source>
        <strain evidence="3">CCUG 60559</strain>
    </source>
</reference>
<dbReference type="Proteomes" id="UP001596506">
    <property type="component" value="Unassembled WGS sequence"/>
</dbReference>
<feature type="domain" description="Opioid growth factor receptor (OGFr) conserved" evidence="1">
    <location>
        <begin position="182"/>
        <end position="312"/>
    </location>
</feature>